<name>A0A2W5EQC2_9PSED</name>
<dbReference type="InterPro" id="IPR006439">
    <property type="entry name" value="HAD-SF_hydro_IA"/>
</dbReference>
<evidence type="ECO:0000313" key="2">
    <source>
        <dbReference type="Proteomes" id="UP000249198"/>
    </source>
</evidence>
<sequence length="133" mass="14567">MRWTSSPLASGPGRCVGRTDTDELRANGIKVAVCSNLALPYGEVVKKHFPDLDAYAFSYTVGVLKPDPTIYEAALSQLSLGAKSVWMIGDSQRCDRDGPSIHDIRGHFLNRSRAASLYDFSDLNAFRDAVLNC</sequence>
<dbReference type="Proteomes" id="UP000249198">
    <property type="component" value="Unassembled WGS sequence"/>
</dbReference>
<accession>A0A2W5EQC2</accession>
<dbReference type="NCBIfam" id="TIGR01549">
    <property type="entry name" value="HAD-SF-IA-v1"/>
    <property type="match status" value="1"/>
</dbReference>
<proteinExistence type="predicted"/>
<dbReference type="PANTHER" id="PTHR46649:SF4">
    <property type="entry name" value="HALOACID DEHALOGENASE-LIKE HYDROLASE (HAD) SUPERFAMILY PROTEIN"/>
    <property type="match status" value="1"/>
</dbReference>
<dbReference type="InterPro" id="IPR036412">
    <property type="entry name" value="HAD-like_sf"/>
</dbReference>
<organism evidence="1 2">
    <name type="scientific">Pseudomonas kuykendallii</name>
    <dbReference type="NCBI Taxonomy" id="1007099"/>
    <lineage>
        <taxon>Bacteria</taxon>
        <taxon>Pseudomonadati</taxon>
        <taxon>Pseudomonadota</taxon>
        <taxon>Gammaproteobacteria</taxon>
        <taxon>Pseudomonadales</taxon>
        <taxon>Pseudomonadaceae</taxon>
        <taxon>Pseudomonas</taxon>
    </lineage>
</organism>
<dbReference type="PANTHER" id="PTHR46649">
    <property type="match status" value="1"/>
</dbReference>
<protein>
    <submittedName>
        <fullName evidence="1">Uncharacterized protein</fullName>
    </submittedName>
</protein>
<dbReference type="EMBL" id="QFOH01000020">
    <property type="protein sequence ID" value="PZP22266.1"/>
    <property type="molecule type" value="Genomic_DNA"/>
</dbReference>
<comment type="caution">
    <text evidence="1">The sequence shown here is derived from an EMBL/GenBank/DDBJ whole genome shotgun (WGS) entry which is preliminary data.</text>
</comment>
<gene>
    <name evidence="1" type="ORF">DI599_15830</name>
</gene>
<dbReference type="Gene3D" id="3.40.50.1000">
    <property type="entry name" value="HAD superfamily/HAD-like"/>
    <property type="match status" value="1"/>
</dbReference>
<dbReference type="InterPro" id="IPR023214">
    <property type="entry name" value="HAD_sf"/>
</dbReference>
<dbReference type="AlphaFoldDB" id="A0A2W5EQC2"/>
<dbReference type="Pfam" id="PF00702">
    <property type="entry name" value="Hydrolase"/>
    <property type="match status" value="1"/>
</dbReference>
<dbReference type="SUPFAM" id="SSF56784">
    <property type="entry name" value="HAD-like"/>
    <property type="match status" value="1"/>
</dbReference>
<evidence type="ECO:0000313" key="1">
    <source>
        <dbReference type="EMBL" id="PZP22266.1"/>
    </source>
</evidence>
<reference evidence="1 2" key="1">
    <citation type="submission" date="2017-08" db="EMBL/GenBank/DDBJ databases">
        <title>Infants hospitalized years apart are colonized by the same room-sourced microbial strains.</title>
        <authorList>
            <person name="Brooks B."/>
            <person name="Olm M.R."/>
            <person name="Firek B.A."/>
            <person name="Baker R."/>
            <person name="Thomas B.C."/>
            <person name="Morowitz M.J."/>
            <person name="Banfield J.F."/>
        </authorList>
    </citation>
    <scope>NUCLEOTIDE SEQUENCE [LARGE SCALE GENOMIC DNA]</scope>
    <source>
        <strain evidence="1">S2_009_000_R2_77</strain>
    </source>
</reference>